<accession>A0A087V1H3</accession>
<organism evidence="1 2">
    <name type="scientific">Stegodyphus mimosarum</name>
    <name type="common">African social velvet spider</name>
    <dbReference type="NCBI Taxonomy" id="407821"/>
    <lineage>
        <taxon>Eukaryota</taxon>
        <taxon>Metazoa</taxon>
        <taxon>Ecdysozoa</taxon>
        <taxon>Arthropoda</taxon>
        <taxon>Chelicerata</taxon>
        <taxon>Arachnida</taxon>
        <taxon>Araneae</taxon>
        <taxon>Araneomorphae</taxon>
        <taxon>Entelegynae</taxon>
        <taxon>Eresoidea</taxon>
        <taxon>Eresidae</taxon>
        <taxon>Stegodyphus</taxon>
    </lineage>
</organism>
<dbReference type="EMBL" id="KL823130">
    <property type="protein sequence ID" value="KFM83462.1"/>
    <property type="molecule type" value="Genomic_DNA"/>
</dbReference>
<dbReference type="AlphaFoldDB" id="A0A087V1H3"/>
<feature type="non-terminal residue" evidence="1">
    <location>
        <position position="194"/>
    </location>
</feature>
<gene>
    <name evidence="1" type="ORF">X975_06359</name>
</gene>
<dbReference type="Proteomes" id="UP000054359">
    <property type="component" value="Unassembled WGS sequence"/>
</dbReference>
<protein>
    <submittedName>
        <fullName evidence="1">Uncharacterized protein</fullName>
    </submittedName>
</protein>
<evidence type="ECO:0000313" key="1">
    <source>
        <dbReference type="EMBL" id="KFM83462.1"/>
    </source>
</evidence>
<sequence length="194" mass="20507">MRTISGPRPMTVVHIVPSVSPLTAVIPSSITRAENKINIPSAKKVMKIISPGSSIDMHPIQVPVIKQVHTDPGPNMILQQSSVPASHVLVNSTSANSIQILSDQNISCRLTPVSSTTSLIKSQESSAVMESLPIISNSEIATSSTLDALNLDLLSVSSTNSNKYDENFVSFPHISIPETSNPLPSSMSPIASAS</sequence>
<proteinExistence type="predicted"/>
<dbReference type="OrthoDB" id="6424768at2759"/>
<reference evidence="1 2" key="1">
    <citation type="submission" date="2013-11" db="EMBL/GenBank/DDBJ databases">
        <title>Genome sequencing of Stegodyphus mimosarum.</title>
        <authorList>
            <person name="Bechsgaard J."/>
        </authorList>
    </citation>
    <scope>NUCLEOTIDE SEQUENCE [LARGE SCALE GENOMIC DNA]</scope>
</reference>
<evidence type="ECO:0000313" key="2">
    <source>
        <dbReference type="Proteomes" id="UP000054359"/>
    </source>
</evidence>
<name>A0A087V1H3_STEMI</name>
<keyword evidence="2" id="KW-1185">Reference proteome</keyword>